<accession>A0A975IIN2</accession>
<protein>
    <submittedName>
        <fullName evidence="1">Uncharacterized protein</fullName>
    </submittedName>
</protein>
<proteinExistence type="predicted"/>
<reference evidence="1" key="1">
    <citation type="submission" date="2021-04" db="EMBL/GenBank/DDBJ databases">
        <title>Genomics, taxonomy and metabolism of representatives of sulfur bacteria of the genus Thiothrix: Thiothrix fructosivorans QT, Thiothrix unzii A1T and three new species, Thiothrix subterranea sp. nov., Thiothrix litoralis sp. nov. and 'Candidatus Thiothrix anitrata' sp. nov.</title>
        <authorList>
            <person name="Ravin N.V."/>
            <person name="Smolyakov D."/>
            <person name="Rudenko T.S."/>
            <person name="Mardanov A.V."/>
            <person name="Beletsky A.V."/>
            <person name="Markov N.D."/>
            <person name="Fomenkov A.I."/>
            <person name="Roberts R.J."/>
            <person name="Karnachuk O.V."/>
            <person name="Novikov A."/>
            <person name="Grabovich M.Y."/>
        </authorList>
    </citation>
    <scope>NUCLEOTIDE SEQUENCE</scope>
    <source>
        <strain evidence="1">A1</strain>
    </source>
</reference>
<dbReference type="KEGG" id="tun:J9260_08660"/>
<dbReference type="Proteomes" id="UP000672009">
    <property type="component" value="Chromosome"/>
</dbReference>
<name>A0A975IIN2_9GAMM</name>
<dbReference type="RefSeq" id="WP_210220602.1">
    <property type="nucleotide sequence ID" value="NZ_CP072793.1"/>
</dbReference>
<sequence>MQAKNILLVEGASDQKFFKQLLAGLSSQVDIEPKIPRDVDARIFRNGLQPLYLQLKLQVDLLIRGQISRLGVIVDADHSTQELNGFNNRRNQLTSILHGKGFTITDTPNQENNGEIFSHPSGAEIGIWIMPNHFSDGMIEDLFISVTKKNQSDLLNHAKTTIGNLGKLKAFADHHDSKAHLSTWLAWQKEPGISPSYAYHQGLFEKDHPNFIALITWLNKVFNSAS</sequence>
<gene>
    <name evidence="1" type="ORF">J9260_08660</name>
</gene>
<organism evidence="1 2">
    <name type="scientific">Thiothrix unzii</name>
    <dbReference type="NCBI Taxonomy" id="111769"/>
    <lineage>
        <taxon>Bacteria</taxon>
        <taxon>Pseudomonadati</taxon>
        <taxon>Pseudomonadota</taxon>
        <taxon>Gammaproteobacteria</taxon>
        <taxon>Thiotrichales</taxon>
        <taxon>Thiotrichaceae</taxon>
        <taxon>Thiothrix</taxon>
    </lineage>
</organism>
<evidence type="ECO:0000313" key="2">
    <source>
        <dbReference type="Proteomes" id="UP000672009"/>
    </source>
</evidence>
<dbReference type="InterPro" id="IPR024508">
    <property type="entry name" value="DUF3226"/>
</dbReference>
<evidence type="ECO:0000313" key="1">
    <source>
        <dbReference type="EMBL" id="QTR55132.1"/>
    </source>
</evidence>
<dbReference type="Pfam" id="PF11536">
    <property type="entry name" value="DUF3226"/>
    <property type="match status" value="1"/>
</dbReference>
<dbReference type="EMBL" id="CP072793">
    <property type="protein sequence ID" value="QTR55132.1"/>
    <property type="molecule type" value="Genomic_DNA"/>
</dbReference>
<dbReference type="AlphaFoldDB" id="A0A975IIN2"/>
<keyword evidence="2" id="KW-1185">Reference proteome</keyword>